<evidence type="ECO:0000256" key="1">
    <source>
        <dbReference type="SAM" id="MobiDB-lite"/>
    </source>
</evidence>
<dbReference type="Gene3D" id="2.160.20.10">
    <property type="entry name" value="Single-stranded right-handed beta-helix, Pectin lyase-like"/>
    <property type="match status" value="2"/>
</dbReference>
<dbReference type="GO" id="GO:0004553">
    <property type="term" value="F:hydrolase activity, hydrolyzing O-glycosyl compounds"/>
    <property type="evidence" value="ECO:0007669"/>
    <property type="project" value="InterPro"/>
</dbReference>
<dbReference type="PANTHER" id="PTHR43308">
    <property type="entry name" value="OUTER MEMBRANE PROTEIN ALPHA-RELATED"/>
    <property type="match status" value="1"/>
</dbReference>
<keyword evidence="4" id="KW-1185">Reference proteome</keyword>
<dbReference type="CDD" id="cd09621">
    <property type="entry name" value="CBM9_like_5"/>
    <property type="match status" value="1"/>
</dbReference>
<feature type="domain" description="SLH" evidence="2">
    <location>
        <begin position="1634"/>
        <end position="1692"/>
    </location>
</feature>
<evidence type="ECO:0000313" key="4">
    <source>
        <dbReference type="Proteomes" id="UP000640274"/>
    </source>
</evidence>
<dbReference type="PROSITE" id="PS51272">
    <property type="entry name" value="SLH"/>
    <property type="match status" value="3"/>
</dbReference>
<feature type="domain" description="SLH" evidence="2">
    <location>
        <begin position="1760"/>
        <end position="1815"/>
    </location>
</feature>
<feature type="domain" description="SLH" evidence="2">
    <location>
        <begin position="1693"/>
        <end position="1756"/>
    </location>
</feature>
<dbReference type="SUPFAM" id="SSF51126">
    <property type="entry name" value="Pectin lyase-like"/>
    <property type="match status" value="2"/>
</dbReference>
<dbReference type="Pfam" id="PF00395">
    <property type="entry name" value="SLH"/>
    <property type="match status" value="3"/>
</dbReference>
<dbReference type="GO" id="GO:0016052">
    <property type="term" value="P:carbohydrate catabolic process"/>
    <property type="evidence" value="ECO:0007669"/>
    <property type="project" value="InterPro"/>
</dbReference>
<dbReference type="SUPFAM" id="SSF49344">
    <property type="entry name" value="CBD9-like"/>
    <property type="match status" value="1"/>
</dbReference>
<accession>A0A934J2T8</accession>
<dbReference type="InterPro" id="IPR012334">
    <property type="entry name" value="Pectin_lyas_fold"/>
</dbReference>
<reference evidence="3" key="1">
    <citation type="submission" date="2020-12" db="EMBL/GenBank/DDBJ databases">
        <authorList>
            <person name="Huq M.A."/>
        </authorList>
    </citation>
    <scope>NUCLEOTIDE SEQUENCE</scope>
    <source>
        <strain evidence="3">MAHUQ-46</strain>
    </source>
</reference>
<sequence>MMSEGIRTRGRQFMVFVLSLLLCLPTFSQLTPNKADAAAPESVSIALGETPVADGITPRPGDGQAEHLQTGEINGKSYWKTNSTVSETDPGANILYFYFNVRDDFLFENTTHDVFVTVEYYDSGNGSMKLQYDSLNASFKDAPEFQYKDTKTWKTETFKLGDAWFANRTNGSDFRLHVSGSKPTGQNPELHVASVKVVKLPKLNISATTKVYETDYATSDVVIANISVADTGAIGDGASDDTRAFQEALSYVGDRGGGVVFVPSGTYKITGTLLVPTGVTLRGDWVNPDSVNGEVQGTILAAYAGRGDTEELSFIRLAEGSGVTNLSIWYPEQTLDNPVPYPWTIEQLSGDSATVKNVTLVNAYNGIKIGPVWNELHYVRNLYGTVLKTGIFLDFTTDIGRLEQIKLSPDYWVKSKLPNAPAKTDLFAYMTANAEGIVMGRSDWEYMSDIYISGFKNGLRVTTRTDSNETANAQLYKIRIEDSNVALKIEGVNSYGLLISDSSFKASVGPEPKAIHATPGFTSIVQFNKVAVGGNPHHAVLNEGSGVLSFENSSFENWNAQGGGYAIDARNGSLILGQSSFALEANHIHLGSKAAELKAINSGNAGKLDIRDDSEAGEISEHHDPRYQLEQLPSVSSLDIASQPRPATNQLFNVAEAPYSADKTGQTDVSSIIQQALTAAGQAGGGTVYLPAGIYRVDQALTVPSGVELRGSWDVPHHTNGGGTVLFTNHGENQEQAAPFISLEASAGIRGLSVYYDKQSWNVVKPYAWTVQGKGSGVYLIDTTLINPYKAVDFGTYNTSGHYIDYVAGSPLKEGIFLGGGAEGGFLRNVQFNPHYYGRNFYPNHPSTDEDFNKVWDYQKENLDAFRIGNVRKQLIFNTFVYGSEFGIHFEKQQGTGPEALTIGHGTDGSKKGVVIDGAGAGGLSFINTELVSMSTSDKVYIVTSEDFDSQATFFNTSMWGDTTRSVDVFGGKLRLQQNNFAKVGERGINALGGDTTLYNSYFQESGTTHVYAGPDIEKLIVSNNLYHGGMQLVNESVGKVSGTDITPVSLSVQKTAFNEGQPAHPAAVLKLANATEATPISGKLELIEPAAYASQMVPVRFENIPLLGTVDIPLPFISADTLQYRITLDSGFTYKTSVSTGQSFASKSDLNSDVWPDIEVTSPHHYSSIGGEWGGPNDLSAKARLKWDNENLYVKVTVKDNIHHQTASSGDIWQGDSLQLGIDLSRQDGSASKNVNELGFARTNQGTVVKWRWRAPEGVEGGALNAAQASITRNENDKTTLYDLIIPFAALHGPNAAYTPGQTIGFALLVNENDGNGRSGFIEYNKGIGSTKDATQFGDVYLLQGEYSALLGQSAEAAVVRAEQNRGKTAIDSATNFVRILPPGSIKSGLEHRLANLTDVSNPNPGGSGGYYPSSSDPSITTRSDGSVQVKLKAELDKDSSLAKSTISNSLLSKLWRGSKTSDSGKQLISIQLEEVANAEGYSLELPSVALTSDQPERWIEVVTPIGVITLPNAILASGKEQSGGTITVAIRKTDLSSWSKKAAKQIGSRPAVDVTLSANGKALVWNNAKYPVTVSLAYTPTAAEQKNKERLAVWFRDDKGEAVSIPGNKHDAQENRIAFEWTRSGQYAVAFLNAAFRDLDRVPWATEAIEALAAQGVLPVEEDGLFHPQTQINRAGFLKLLVDGLGLSAPEGKAFNDVKPGADYYEAVGIARQLGIVNGYGNNSFGPDALLTREDAAVLIDRALQAAKAELPEAEGALETFADASKLSAYAKASVARLVAARLLQGNGIKLNPQGSLTRAEAAVLIFRIQAQN</sequence>
<feature type="region of interest" description="Disordered" evidence="1">
    <location>
        <begin position="1398"/>
        <end position="1427"/>
    </location>
</feature>
<dbReference type="Pfam" id="PF06452">
    <property type="entry name" value="CBM9_1"/>
    <property type="match status" value="1"/>
</dbReference>
<dbReference type="InterPro" id="IPR010502">
    <property type="entry name" value="Carb-bd_dom_fam9"/>
</dbReference>
<comment type="caution">
    <text evidence="3">The sequence shown here is derived from an EMBL/GenBank/DDBJ whole genome shotgun (WGS) entry which is preliminary data.</text>
</comment>
<dbReference type="InterPro" id="IPR024535">
    <property type="entry name" value="RHGA/B-epi-like_pectate_lyase"/>
</dbReference>
<dbReference type="EMBL" id="JAELUP010000065">
    <property type="protein sequence ID" value="MBJ6362249.1"/>
    <property type="molecule type" value="Genomic_DNA"/>
</dbReference>
<dbReference type="Gene3D" id="2.60.40.1190">
    <property type="match status" value="1"/>
</dbReference>
<dbReference type="InterPro" id="IPR001119">
    <property type="entry name" value="SLH_dom"/>
</dbReference>
<dbReference type="InterPro" id="IPR011050">
    <property type="entry name" value="Pectin_lyase_fold/virulence"/>
</dbReference>
<dbReference type="RefSeq" id="WP_199019776.1">
    <property type="nucleotide sequence ID" value="NZ_JAELUP010000065.1"/>
</dbReference>
<dbReference type="Pfam" id="PF12708">
    <property type="entry name" value="Pect-lyase_RHGA_epim"/>
    <property type="match status" value="2"/>
</dbReference>
<evidence type="ECO:0000313" key="3">
    <source>
        <dbReference type="EMBL" id="MBJ6362249.1"/>
    </source>
</evidence>
<dbReference type="Proteomes" id="UP000640274">
    <property type="component" value="Unassembled WGS sequence"/>
</dbReference>
<dbReference type="GO" id="GO:0030246">
    <property type="term" value="F:carbohydrate binding"/>
    <property type="evidence" value="ECO:0007669"/>
    <property type="project" value="InterPro"/>
</dbReference>
<dbReference type="PANTHER" id="PTHR43308:SF5">
    <property type="entry name" value="S-LAYER PROTEIN _ PEPTIDOGLYCAN ENDO-BETA-N-ACETYLGLUCOSAMINIDASE"/>
    <property type="match status" value="1"/>
</dbReference>
<organism evidence="3 4">
    <name type="scientific">Paenibacillus roseus</name>
    <dbReference type="NCBI Taxonomy" id="2798579"/>
    <lineage>
        <taxon>Bacteria</taxon>
        <taxon>Bacillati</taxon>
        <taxon>Bacillota</taxon>
        <taxon>Bacilli</taxon>
        <taxon>Bacillales</taxon>
        <taxon>Paenibacillaceae</taxon>
        <taxon>Paenibacillus</taxon>
    </lineage>
</organism>
<name>A0A934J2T8_9BACL</name>
<evidence type="ECO:0000259" key="2">
    <source>
        <dbReference type="PROSITE" id="PS51272"/>
    </source>
</evidence>
<feature type="compositionally biased region" description="Low complexity" evidence="1">
    <location>
        <begin position="1402"/>
        <end position="1420"/>
    </location>
</feature>
<gene>
    <name evidence="3" type="ORF">JFN88_13315</name>
</gene>
<dbReference type="InterPro" id="IPR051465">
    <property type="entry name" value="Cell_Envelope_Struct_Comp"/>
</dbReference>
<proteinExistence type="predicted"/>
<protein>
    <submittedName>
        <fullName evidence="3">S-layer homology domain-containing protein</fullName>
    </submittedName>
</protein>